<dbReference type="FunFam" id="3.40.50.280:FF:000003">
    <property type="entry name" value="Dimethylamine methyltransferase corrinoid protein"/>
    <property type="match status" value="1"/>
</dbReference>
<comment type="similarity">
    <text evidence="1">Belongs to the methylamine corrinoid protein family.</text>
</comment>
<dbReference type="Proteomes" id="UP000013520">
    <property type="component" value="Chromosome"/>
</dbReference>
<evidence type="ECO:0000256" key="2">
    <source>
        <dbReference type="ARBA" id="ARBA00022723"/>
    </source>
</evidence>
<dbReference type="RefSeq" id="WP_006524422.1">
    <property type="nucleotide sequence ID" value="NC_021184.1"/>
</dbReference>
<dbReference type="GO" id="GO:0005829">
    <property type="term" value="C:cytosol"/>
    <property type="evidence" value="ECO:0007669"/>
    <property type="project" value="TreeGrafter"/>
</dbReference>
<dbReference type="PROSITE" id="PS51337">
    <property type="entry name" value="B12_BINDING_NTER"/>
    <property type="match status" value="1"/>
</dbReference>
<keyword evidence="6" id="KW-0808">Transferase</keyword>
<dbReference type="InterPro" id="IPR036594">
    <property type="entry name" value="Meth_synthase_dom"/>
</dbReference>
<feature type="domain" description="B12-binding N-terminal" evidence="5">
    <location>
        <begin position="1"/>
        <end position="90"/>
    </location>
</feature>
<dbReference type="OrthoDB" id="9803687at2"/>
<dbReference type="EMBL" id="CP003273">
    <property type="protein sequence ID" value="AGL03203.1"/>
    <property type="molecule type" value="Genomic_DNA"/>
</dbReference>
<dbReference type="Pfam" id="PF02310">
    <property type="entry name" value="B12-binding"/>
    <property type="match status" value="1"/>
</dbReference>
<dbReference type="eggNOG" id="COG5012">
    <property type="taxonomic scope" value="Bacteria"/>
</dbReference>
<dbReference type="SUPFAM" id="SSF47644">
    <property type="entry name" value="Methionine synthase domain"/>
    <property type="match status" value="1"/>
</dbReference>
<dbReference type="SMART" id="SM01018">
    <property type="entry name" value="B12-binding_2"/>
    <property type="match status" value="1"/>
</dbReference>
<dbReference type="HOGENOM" id="CLU_082102_1_0_9"/>
<feature type="domain" description="B12-binding" evidence="4">
    <location>
        <begin position="91"/>
        <end position="215"/>
    </location>
</feature>
<evidence type="ECO:0000259" key="5">
    <source>
        <dbReference type="PROSITE" id="PS51337"/>
    </source>
</evidence>
<dbReference type="STRING" id="767817.Desgi_3903"/>
<dbReference type="PANTHER" id="PTHR45833:SF1">
    <property type="entry name" value="METHIONINE SYNTHASE"/>
    <property type="match status" value="1"/>
</dbReference>
<evidence type="ECO:0000256" key="3">
    <source>
        <dbReference type="ARBA" id="ARBA00023285"/>
    </source>
</evidence>
<dbReference type="InterPro" id="IPR012741">
    <property type="entry name" value="Corrinoid_p"/>
</dbReference>
<keyword evidence="7" id="KW-1185">Reference proteome</keyword>
<accession>R4KJ09</accession>
<dbReference type="GO" id="GO:0031419">
    <property type="term" value="F:cobalamin binding"/>
    <property type="evidence" value="ECO:0007669"/>
    <property type="project" value="InterPro"/>
</dbReference>
<dbReference type="NCBIfam" id="TIGR02370">
    <property type="entry name" value="pyl_corrinoid"/>
    <property type="match status" value="1"/>
</dbReference>
<dbReference type="GO" id="GO:0046653">
    <property type="term" value="P:tetrahydrofolate metabolic process"/>
    <property type="evidence" value="ECO:0007669"/>
    <property type="project" value="TreeGrafter"/>
</dbReference>
<dbReference type="PANTHER" id="PTHR45833">
    <property type="entry name" value="METHIONINE SYNTHASE"/>
    <property type="match status" value="1"/>
</dbReference>
<reference evidence="6 7" key="1">
    <citation type="submission" date="2012-01" db="EMBL/GenBank/DDBJ databases">
        <title>Complete sequence of Desulfotomaculum gibsoniae DSM 7213.</title>
        <authorList>
            <consortium name="US DOE Joint Genome Institute"/>
            <person name="Lucas S."/>
            <person name="Han J."/>
            <person name="Lapidus A."/>
            <person name="Cheng J.-F."/>
            <person name="Goodwin L."/>
            <person name="Pitluck S."/>
            <person name="Peters L."/>
            <person name="Ovchinnikova G."/>
            <person name="Teshima H."/>
            <person name="Detter J.C."/>
            <person name="Han C."/>
            <person name="Tapia R."/>
            <person name="Land M."/>
            <person name="Hauser L."/>
            <person name="Kyrpides N."/>
            <person name="Ivanova N."/>
            <person name="Pagani I."/>
            <person name="Parshina S."/>
            <person name="Plugge C."/>
            <person name="Muyzer G."/>
            <person name="Kuever J."/>
            <person name="Ivanova A."/>
            <person name="Nazina T."/>
            <person name="Klenk H.-P."/>
            <person name="Brambilla E."/>
            <person name="Spring S."/>
            <person name="Stams A.F."/>
            <person name="Woyke T."/>
        </authorList>
    </citation>
    <scope>NUCLEOTIDE SEQUENCE [LARGE SCALE GENOMIC DNA]</scope>
    <source>
        <strain evidence="6 7">DSM 7213</strain>
    </source>
</reference>
<keyword evidence="2" id="KW-0479">Metal-binding</keyword>
<dbReference type="InterPro" id="IPR050554">
    <property type="entry name" value="Met_Synthase/Corrinoid"/>
</dbReference>
<keyword evidence="6" id="KW-0489">Methyltransferase</keyword>
<evidence type="ECO:0000256" key="1">
    <source>
        <dbReference type="ARBA" id="ARBA00010854"/>
    </source>
</evidence>
<sequence>MSQELIKEAIDSILDYNREAATEVAKKAVEAGVDPVTMLNEGFSVGIREVGERFGTGEVFLPQLILAAETMKAATGILEEAIAEKGGSTKKGTFLIATVEGDAHDIGKGIVVSLLKTQGIEVIDLGRDVSTDKIIEKALEVNADIIGTSALLTTTIMAQKKLEDELRARNLRDRFKTMVGGAPVTQRWAEKIGADAYAEDAADAVEKALELLALK</sequence>
<protein>
    <submittedName>
        <fullName evidence="6">Methyltransferase cognate corrinoid protein</fullName>
    </submittedName>
</protein>
<dbReference type="AlphaFoldDB" id="R4KJ09"/>
<dbReference type="Pfam" id="PF02607">
    <property type="entry name" value="B12-binding_2"/>
    <property type="match status" value="1"/>
</dbReference>
<evidence type="ECO:0000313" key="7">
    <source>
        <dbReference type="Proteomes" id="UP000013520"/>
    </source>
</evidence>
<evidence type="ECO:0000313" key="6">
    <source>
        <dbReference type="EMBL" id="AGL03203.1"/>
    </source>
</evidence>
<dbReference type="GO" id="GO:0015948">
    <property type="term" value="P:methanogenesis"/>
    <property type="evidence" value="ECO:0007669"/>
    <property type="project" value="InterPro"/>
</dbReference>
<dbReference type="GO" id="GO:0008705">
    <property type="term" value="F:methionine synthase activity"/>
    <property type="evidence" value="ECO:0007669"/>
    <property type="project" value="TreeGrafter"/>
</dbReference>
<dbReference type="InterPro" id="IPR036724">
    <property type="entry name" value="Cobalamin-bd_sf"/>
</dbReference>
<evidence type="ECO:0000259" key="4">
    <source>
        <dbReference type="PROSITE" id="PS51332"/>
    </source>
</evidence>
<dbReference type="InterPro" id="IPR003759">
    <property type="entry name" value="Cbl-bd_cap"/>
</dbReference>
<dbReference type="Gene3D" id="1.10.1240.10">
    <property type="entry name" value="Methionine synthase domain"/>
    <property type="match status" value="1"/>
</dbReference>
<organism evidence="6 7">
    <name type="scientific">Desulfoscipio gibsoniae DSM 7213</name>
    <dbReference type="NCBI Taxonomy" id="767817"/>
    <lineage>
        <taxon>Bacteria</taxon>
        <taxon>Bacillati</taxon>
        <taxon>Bacillota</taxon>
        <taxon>Clostridia</taxon>
        <taxon>Eubacteriales</taxon>
        <taxon>Desulfallaceae</taxon>
        <taxon>Desulfoscipio</taxon>
    </lineage>
</organism>
<dbReference type="PROSITE" id="PS51332">
    <property type="entry name" value="B12_BINDING"/>
    <property type="match status" value="1"/>
</dbReference>
<dbReference type="SUPFAM" id="SSF52242">
    <property type="entry name" value="Cobalamin (vitamin B12)-binding domain"/>
    <property type="match status" value="1"/>
</dbReference>
<dbReference type="GO" id="GO:0032259">
    <property type="term" value="P:methylation"/>
    <property type="evidence" value="ECO:0007669"/>
    <property type="project" value="UniProtKB-KW"/>
</dbReference>
<dbReference type="KEGG" id="dgi:Desgi_3903"/>
<dbReference type="GO" id="GO:0050667">
    <property type="term" value="P:homocysteine metabolic process"/>
    <property type="evidence" value="ECO:0007669"/>
    <property type="project" value="TreeGrafter"/>
</dbReference>
<gene>
    <name evidence="6" type="ORF">Desgi_3903</name>
</gene>
<dbReference type="InterPro" id="IPR006158">
    <property type="entry name" value="Cobalamin-bd"/>
</dbReference>
<proteinExistence type="inferred from homology"/>
<dbReference type="Gene3D" id="3.40.50.280">
    <property type="entry name" value="Cobalamin-binding domain"/>
    <property type="match status" value="1"/>
</dbReference>
<name>R4KJ09_9FIRM</name>
<keyword evidence="3" id="KW-0170">Cobalt</keyword>
<dbReference type="GO" id="GO:0050897">
    <property type="term" value="F:cobalt ion binding"/>
    <property type="evidence" value="ECO:0007669"/>
    <property type="project" value="InterPro"/>
</dbReference>